<dbReference type="InterPro" id="IPR013078">
    <property type="entry name" value="His_Pase_superF_clade-1"/>
</dbReference>
<dbReference type="InterPro" id="IPR050275">
    <property type="entry name" value="PGM_Phosphatase"/>
</dbReference>
<dbReference type="SMART" id="SM00855">
    <property type="entry name" value="PGAM"/>
    <property type="match status" value="1"/>
</dbReference>
<dbReference type="Gene3D" id="3.40.50.1240">
    <property type="entry name" value="Phosphoglycerate mutase-like"/>
    <property type="match status" value="1"/>
</dbReference>
<dbReference type="SUPFAM" id="SSF53254">
    <property type="entry name" value="Phosphoglycerate mutase-like"/>
    <property type="match status" value="1"/>
</dbReference>
<dbReference type="PANTHER" id="PTHR48100:SF15">
    <property type="entry name" value="SEDOHEPTULOSE 1,7-BISPHOSPHATASE"/>
    <property type="match status" value="1"/>
</dbReference>
<name>M0QP79_9ACTN</name>
<dbReference type="OrthoDB" id="4697614at2"/>
<evidence type="ECO:0000256" key="1">
    <source>
        <dbReference type="PIRSR" id="PIRSR613078-1"/>
    </source>
</evidence>
<sequence length="193" mass="20965">MAARADRRIVLIRHGQTEWSATDRHTGRTDIDLTTVGEEQAAALAPTIASLGLADPYVICSPRHRTQRTAQLAGLTVDETSDLFAEWDYGDYEGLTRVEIHERHDPDWLVWTGGGPGGESVQAMSDRVDRAVAHVLAASDGDLVVVSHGHFSRAFIARFLGTPIGFGAHIAFAAAGYAVLDEVDGHRLRRLAE</sequence>
<dbReference type="GO" id="GO:0101006">
    <property type="term" value="F:protein histidine phosphatase activity"/>
    <property type="evidence" value="ECO:0007669"/>
    <property type="project" value="TreeGrafter"/>
</dbReference>
<dbReference type="EMBL" id="BANX01000035">
    <property type="protein sequence ID" value="GAC70460.1"/>
    <property type="molecule type" value="Genomic_DNA"/>
</dbReference>
<accession>M0QP79</accession>
<comment type="caution">
    <text evidence="3">The sequence shown here is derived from an EMBL/GenBank/DDBJ whole genome shotgun (WGS) entry which is preliminary data.</text>
</comment>
<dbReference type="PIRSF" id="PIRSF000709">
    <property type="entry name" value="6PFK_2-Ptase"/>
    <property type="match status" value="1"/>
</dbReference>
<keyword evidence="4" id="KW-1185">Reference proteome</keyword>
<evidence type="ECO:0000313" key="4">
    <source>
        <dbReference type="Proteomes" id="UP000011666"/>
    </source>
</evidence>
<reference evidence="3 4" key="1">
    <citation type="submission" date="2013-01" db="EMBL/GenBank/DDBJ databases">
        <title>Whole genome shotgun sequence of Gordonia soli NBRC 108243.</title>
        <authorList>
            <person name="Isaki-Nakamura S."/>
            <person name="Hosoyama A."/>
            <person name="Tsuchikane K."/>
            <person name="Ando Y."/>
            <person name="Baba S."/>
            <person name="Ohji S."/>
            <person name="Hamada M."/>
            <person name="Tamura T."/>
            <person name="Yamazoe A."/>
            <person name="Yamazaki S."/>
            <person name="Fujita N."/>
        </authorList>
    </citation>
    <scope>NUCLEOTIDE SEQUENCE [LARGE SCALE GENOMIC DNA]</scope>
    <source>
        <strain evidence="3 4">NBRC 108243</strain>
    </source>
</reference>
<feature type="binding site" evidence="2">
    <location>
        <position position="65"/>
    </location>
    <ligand>
        <name>substrate</name>
    </ligand>
</feature>
<dbReference type="Proteomes" id="UP000011666">
    <property type="component" value="Unassembled WGS sequence"/>
</dbReference>
<feature type="active site" description="Proton donor/acceptor" evidence="1">
    <location>
        <position position="86"/>
    </location>
</feature>
<gene>
    <name evidence="3" type="ORF">GS4_35_00360</name>
</gene>
<evidence type="ECO:0000313" key="3">
    <source>
        <dbReference type="EMBL" id="GAC70460.1"/>
    </source>
</evidence>
<feature type="binding site" evidence="2">
    <location>
        <begin position="86"/>
        <end position="89"/>
    </location>
    <ligand>
        <name>substrate</name>
    </ligand>
</feature>
<dbReference type="GO" id="GO:0070297">
    <property type="term" value="P:regulation of phosphorelay signal transduction system"/>
    <property type="evidence" value="ECO:0007669"/>
    <property type="project" value="TreeGrafter"/>
</dbReference>
<dbReference type="PANTHER" id="PTHR48100">
    <property type="entry name" value="BROAD-SPECIFICITY PHOSPHATASE YOR283W-RELATED"/>
    <property type="match status" value="1"/>
</dbReference>
<dbReference type="STRING" id="1223545.GS4_35_00360"/>
<feature type="active site" description="Tele-phosphohistidine intermediate" evidence="1">
    <location>
        <position position="14"/>
    </location>
</feature>
<dbReference type="CDD" id="cd07067">
    <property type="entry name" value="HP_PGM_like"/>
    <property type="match status" value="1"/>
</dbReference>
<dbReference type="RefSeq" id="WP_007624513.1">
    <property type="nucleotide sequence ID" value="NZ_BANX01000035.1"/>
</dbReference>
<protein>
    <submittedName>
        <fullName evidence="3">Putative phosphatase</fullName>
    </submittedName>
</protein>
<dbReference type="AlphaFoldDB" id="M0QP79"/>
<organism evidence="3 4">
    <name type="scientific">Gordonia soli NBRC 108243</name>
    <dbReference type="NCBI Taxonomy" id="1223545"/>
    <lineage>
        <taxon>Bacteria</taxon>
        <taxon>Bacillati</taxon>
        <taxon>Actinomycetota</taxon>
        <taxon>Actinomycetes</taxon>
        <taxon>Mycobacteriales</taxon>
        <taxon>Gordoniaceae</taxon>
        <taxon>Gordonia</taxon>
    </lineage>
</organism>
<dbReference type="InterPro" id="IPR029033">
    <property type="entry name" value="His_PPase_superfam"/>
</dbReference>
<feature type="binding site" evidence="2">
    <location>
        <begin position="26"/>
        <end position="27"/>
    </location>
    <ligand>
        <name>substrate</name>
    </ligand>
</feature>
<dbReference type="eggNOG" id="COG0406">
    <property type="taxonomic scope" value="Bacteria"/>
</dbReference>
<dbReference type="Pfam" id="PF00300">
    <property type="entry name" value="His_Phos_1"/>
    <property type="match status" value="1"/>
</dbReference>
<proteinExistence type="predicted"/>
<evidence type="ECO:0000256" key="2">
    <source>
        <dbReference type="PIRSR" id="PIRSR613078-2"/>
    </source>
</evidence>